<dbReference type="PANTHER" id="PTHR45614">
    <property type="entry name" value="MYB PROTEIN-RELATED"/>
    <property type="match status" value="1"/>
</dbReference>
<evidence type="ECO:0000256" key="2">
    <source>
        <dbReference type="ARBA" id="ARBA00022737"/>
    </source>
</evidence>
<protein>
    <submittedName>
        <fullName evidence="10">Uncharacterized protein</fullName>
    </submittedName>
</protein>
<dbReference type="OrthoDB" id="2143914at2759"/>
<proteinExistence type="predicted"/>
<evidence type="ECO:0000256" key="1">
    <source>
        <dbReference type="ARBA" id="ARBA00004123"/>
    </source>
</evidence>
<dbReference type="PROSITE" id="PS51294">
    <property type="entry name" value="HTH_MYB"/>
    <property type="match status" value="2"/>
</dbReference>
<dbReference type="Gene3D" id="1.10.10.60">
    <property type="entry name" value="Homeodomain-like"/>
    <property type="match status" value="2"/>
</dbReference>
<dbReference type="PROSITE" id="PS50090">
    <property type="entry name" value="MYB_LIKE"/>
    <property type="match status" value="2"/>
</dbReference>
<dbReference type="Gramene" id="ONK77064">
    <property type="protein sequence ID" value="ONK77064"/>
    <property type="gene ID" value="A4U43_C02F2720"/>
</dbReference>
<dbReference type="InterPro" id="IPR017930">
    <property type="entry name" value="Myb_dom"/>
</dbReference>
<dbReference type="Proteomes" id="UP000243459">
    <property type="component" value="Chromosome 2"/>
</dbReference>
<evidence type="ECO:0000313" key="10">
    <source>
        <dbReference type="EMBL" id="ONK77064.1"/>
    </source>
</evidence>
<dbReference type="GO" id="GO:0000981">
    <property type="term" value="F:DNA-binding transcription factor activity, RNA polymerase II-specific"/>
    <property type="evidence" value="ECO:0007669"/>
    <property type="project" value="TreeGrafter"/>
</dbReference>
<dbReference type="FunFam" id="1.10.10.60:FF:000060">
    <property type="entry name" value="MYB transcription factor"/>
    <property type="match status" value="1"/>
</dbReference>
<keyword evidence="4" id="KW-0238">DNA-binding</keyword>
<dbReference type="PANTHER" id="PTHR45614:SF82">
    <property type="entry name" value="OS01G0977300 PROTEIN"/>
    <property type="match status" value="1"/>
</dbReference>
<dbReference type="InterPro" id="IPR001005">
    <property type="entry name" value="SANT/Myb"/>
</dbReference>
<keyword evidence="6" id="KW-0539">Nucleus</keyword>
<name>A0A5P1FG75_ASPOF</name>
<evidence type="ECO:0000259" key="8">
    <source>
        <dbReference type="PROSITE" id="PS50090"/>
    </source>
</evidence>
<evidence type="ECO:0000256" key="6">
    <source>
        <dbReference type="ARBA" id="ARBA00023242"/>
    </source>
</evidence>
<dbReference type="Pfam" id="PF00249">
    <property type="entry name" value="Myb_DNA-binding"/>
    <property type="match status" value="2"/>
</dbReference>
<evidence type="ECO:0000313" key="11">
    <source>
        <dbReference type="Proteomes" id="UP000243459"/>
    </source>
</evidence>
<evidence type="ECO:0000256" key="4">
    <source>
        <dbReference type="ARBA" id="ARBA00023125"/>
    </source>
</evidence>
<dbReference type="OMA" id="CRREEDH"/>
<comment type="subcellular location">
    <subcellularLocation>
        <location evidence="1">Nucleus</location>
    </subcellularLocation>
</comment>
<feature type="compositionally biased region" description="Basic and acidic residues" evidence="7">
    <location>
        <begin position="114"/>
        <end position="138"/>
    </location>
</feature>
<gene>
    <name evidence="10" type="ORF">A4U43_C02F2720</name>
</gene>
<dbReference type="GO" id="GO:0005634">
    <property type="term" value="C:nucleus"/>
    <property type="evidence" value="ECO:0007669"/>
    <property type="project" value="UniProtKB-SubCell"/>
</dbReference>
<dbReference type="InterPro" id="IPR009057">
    <property type="entry name" value="Homeodomain-like_sf"/>
</dbReference>
<evidence type="ECO:0000256" key="3">
    <source>
        <dbReference type="ARBA" id="ARBA00023015"/>
    </source>
</evidence>
<feature type="region of interest" description="Disordered" evidence="7">
    <location>
        <begin position="106"/>
        <end position="169"/>
    </location>
</feature>
<dbReference type="CDD" id="cd00167">
    <property type="entry name" value="SANT"/>
    <property type="match status" value="2"/>
</dbReference>
<evidence type="ECO:0000256" key="5">
    <source>
        <dbReference type="ARBA" id="ARBA00023163"/>
    </source>
</evidence>
<sequence length="204" mass="22647">MEGGGENEEKVKGAWNPEEDAALVKLVELHGAKNWTAISAGIPGRSGKSCRLRWCNQLSPTVQHRPFTPAEDAAIIAAHARYGNKWATIARMLQGRTDNAVKNHWNSTLRRRKSQGDADDREGEAKRVCRREEDHEKLVTSLSLRMPGDDKEEGGEGKEEEGTGGLREIMRGMIEEEVRRYMSRLGFGDRGSSESLKAESTANS</sequence>
<feature type="compositionally biased region" description="Polar residues" evidence="7">
    <location>
        <begin position="193"/>
        <end position="204"/>
    </location>
</feature>
<feature type="domain" description="HTH myb-type" evidence="9">
    <location>
        <begin position="7"/>
        <end position="62"/>
    </location>
</feature>
<evidence type="ECO:0000256" key="7">
    <source>
        <dbReference type="SAM" id="MobiDB-lite"/>
    </source>
</evidence>
<feature type="domain" description="HTH myb-type" evidence="9">
    <location>
        <begin position="63"/>
        <end position="113"/>
    </location>
</feature>
<organism evidence="10 11">
    <name type="scientific">Asparagus officinalis</name>
    <name type="common">Garden asparagus</name>
    <dbReference type="NCBI Taxonomy" id="4686"/>
    <lineage>
        <taxon>Eukaryota</taxon>
        <taxon>Viridiplantae</taxon>
        <taxon>Streptophyta</taxon>
        <taxon>Embryophyta</taxon>
        <taxon>Tracheophyta</taxon>
        <taxon>Spermatophyta</taxon>
        <taxon>Magnoliopsida</taxon>
        <taxon>Liliopsida</taxon>
        <taxon>Asparagales</taxon>
        <taxon>Asparagaceae</taxon>
        <taxon>Asparagoideae</taxon>
        <taxon>Asparagus</taxon>
    </lineage>
</organism>
<keyword evidence="2" id="KW-0677">Repeat</keyword>
<dbReference type="AlphaFoldDB" id="A0A5P1FG75"/>
<keyword evidence="11" id="KW-1185">Reference proteome</keyword>
<dbReference type="GO" id="GO:0000978">
    <property type="term" value="F:RNA polymerase II cis-regulatory region sequence-specific DNA binding"/>
    <property type="evidence" value="ECO:0007669"/>
    <property type="project" value="TreeGrafter"/>
</dbReference>
<evidence type="ECO:0000259" key="9">
    <source>
        <dbReference type="PROSITE" id="PS51294"/>
    </source>
</evidence>
<dbReference type="InterPro" id="IPR050560">
    <property type="entry name" value="MYB_TF"/>
</dbReference>
<dbReference type="SUPFAM" id="SSF46689">
    <property type="entry name" value="Homeodomain-like"/>
    <property type="match status" value="1"/>
</dbReference>
<feature type="region of interest" description="Disordered" evidence="7">
    <location>
        <begin position="185"/>
        <end position="204"/>
    </location>
</feature>
<dbReference type="SMART" id="SM00717">
    <property type="entry name" value="SANT"/>
    <property type="match status" value="2"/>
</dbReference>
<feature type="domain" description="Myb-like" evidence="8">
    <location>
        <begin position="59"/>
        <end position="109"/>
    </location>
</feature>
<reference evidence="11" key="1">
    <citation type="journal article" date="2017" name="Nat. Commun.">
        <title>The asparagus genome sheds light on the origin and evolution of a young Y chromosome.</title>
        <authorList>
            <person name="Harkess A."/>
            <person name="Zhou J."/>
            <person name="Xu C."/>
            <person name="Bowers J.E."/>
            <person name="Van der Hulst R."/>
            <person name="Ayyampalayam S."/>
            <person name="Mercati F."/>
            <person name="Riccardi P."/>
            <person name="McKain M.R."/>
            <person name="Kakrana A."/>
            <person name="Tang H."/>
            <person name="Ray J."/>
            <person name="Groenendijk J."/>
            <person name="Arikit S."/>
            <person name="Mathioni S.M."/>
            <person name="Nakano M."/>
            <person name="Shan H."/>
            <person name="Telgmann-Rauber A."/>
            <person name="Kanno A."/>
            <person name="Yue Z."/>
            <person name="Chen H."/>
            <person name="Li W."/>
            <person name="Chen Y."/>
            <person name="Xu X."/>
            <person name="Zhang Y."/>
            <person name="Luo S."/>
            <person name="Chen H."/>
            <person name="Gao J."/>
            <person name="Mao Z."/>
            <person name="Pires J.C."/>
            <person name="Luo M."/>
            <person name="Kudrna D."/>
            <person name="Wing R.A."/>
            <person name="Meyers B.C."/>
            <person name="Yi K."/>
            <person name="Kong H."/>
            <person name="Lavrijsen P."/>
            <person name="Sunseri F."/>
            <person name="Falavigna A."/>
            <person name="Ye Y."/>
            <person name="Leebens-Mack J.H."/>
            <person name="Chen G."/>
        </authorList>
    </citation>
    <scope>NUCLEOTIDE SEQUENCE [LARGE SCALE GENOMIC DNA]</scope>
    <source>
        <strain evidence="11">cv. DH0086</strain>
    </source>
</reference>
<dbReference type="EMBL" id="CM007382">
    <property type="protein sequence ID" value="ONK77064.1"/>
    <property type="molecule type" value="Genomic_DNA"/>
</dbReference>
<accession>A0A5P1FG75</accession>
<feature type="domain" description="Myb-like" evidence="8">
    <location>
        <begin position="7"/>
        <end position="58"/>
    </location>
</feature>
<keyword evidence="3" id="KW-0805">Transcription regulation</keyword>
<keyword evidence="5" id="KW-0804">Transcription</keyword>